<proteinExistence type="predicted"/>
<dbReference type="Proteomes" id="UP000184532">
    <property type="component" value="Unassembled WGS sequence"/>
</dbReference>
<organism evidence="1 2">
    <name type="scientific">Flagellimonas flava</name>
    <dbReference type="NCBI Taxonomy" id="570519"/>
    <lineage>
        <taxon>Bacteria</taxon>
        <taxon>Pseudomonadati</taxon>
        <taxon>Bacteroidota</taxon>
        <taxon>Flavobacteriia</taxon>
        <taxon>Flavobacteriales</taxon>
        <taxon>Flavobacteriaceae</taxon>
        <taxon>Flagellimonas</taxon>
    </lineage>
</organism>
<dbReference type="EMBL" id="FQWL01000001">
    <property type="protein sequence ID" value="SHG21664.1"/>
    <property type="molecule type" value="Genomic_DNA"/>
</dbReference>
<protein>
    <submittedName>
        <fullName evidence="1">Uncharacterized protein</fullName>
    </submittedName>
</protein>
<gene>
    <name evidence="1" type="ORF">SAMN04488116_0339</name>
</gene>
<keyword evidence="2" id="KW-1185">Reference proteome</keyword>
<sequence>MIPSRGFRIKVGHFAFYVLACFLFEKYARVRGQNTGSSLNVLFGRSFWPVINGKITRVSNKTHLIGSFMQLMN</sequence>
<reference evidence="2" key="1">
    <citation type="submission" date="2016-11" db="EMBL/GenBank/DDBJ databases">
        <authorList>
            <person name="Varghese N."/>
            <person name="Submissions S."/>
        </authorList>
    </citation>
    <scope>NUCLEOTIDE SEQUENCE [LARGE SCALE GENOMIC DNA]</scope>
    <source>
        <strain evidence="2">DSM 22638</strain>
    </source>
</reference>
<dbReference type="AlphaFoldDB" id="A0A1M5I044"/>
<name>A0A1M5I044_9FLAO</name>
<accession>A0A1M5I044</accession>
<evidence type="ECO:0000313" key="2">
    <source>
        <dbReference type="Proteomes" id="UP000184532"/>
    </source>
</evidence>
<evidence type="ECO:0000313" key="1">
    <source>
        <dbReference type="EMBL" id="SHG21664.1"/>
    </source>
</evidence>